<dbReference type="Proteomes" id="UP000199088">
    <property type="component" value="Unassembled WGS sequence"/>
</dbReference>
<keyword evidence="4" id="KW-0326">Glycosidase</keyword>
<dbReference type="InterPro" id="IPR001764">
    <property type="entry name" value="Glyco_hydro_3_N"/>
</dbReference>
<evidence type="ECO:0000256" key="2">
    <source>
        <dbReference type="ARBA" id="ARBA00022801"/>
    </source>
</evidence>
<name>A0A1H0LNZ2_9ACTN</name>
<protein>
    <submittedName>
        <fullName evidence="6">Beta-glucosidase</fullName>
    </submittedName>
</protein>
<evidence type="ECO:0000256" key="3">
    <source>
        <dbReference type="ARBA" id="ARBA00023277"/>
    </source>
</evidence>
<dbReference type="GO" id="GO:0004553">
    <property type="term" value="F:hydrolase activity, hydrolyzing O-glycosyl compounds"/>
    <property type="evidence" value="ECO:0007669"/>
    <property type="project" value="InterPro"/>
</dbReference>
<dbReference type="PANTHER" id="PTHR42715">
    <property type="entry name" value="BETA-GLUCOSIDASE"/>
    <property type="match status" value="1"/>
</dbReference>
<comment type="similarity">
    <text evidence="1 4">Belongs to the glycosyl hydrolase 3 family.</text>
</comment>
<dbReference type="Gene3D" id="3.20.20.300">
    <property type="entry name" value="Glycoside hydrolase, family 3, N-terminal domain"/>
    <property type="match status" value="1"/>
</dbReference>
<dbReference type="PRINTS" id="PR00133">
    <property type="entry name" value="GLHYDRLASE3"/>
</dbReference>
<gene>
    <name evidence="6" type="ORF">SAMN05660199_02367</name>
</gene>
<dbReference type="InterPro" id="IPR019800">
    <property type="entry name" value="Glyco_hydro_3_AS"/>
</dbReference>
<dbReference type="RefSeq" id="WP_242654011.1">
    <property type="nucleotide sequence ID" value="NZ_FNIR01000007.1"/>
</dbReference>
<dbReference type="SUPFAM" id="SSF56988">
    <property type="entry name" value="Anthrax protective antigen"/>
    <property type="match status" value="1"/>
</dbReference>
<dbReference type="PANTHER" id="PTHR42715:SF10">
    <property type="entry name" value="BETA-GLUCOSIDASE"/>
    <property type="match status" value="1"/>
</dbReference>
<dbReference type="SMART" id="SM01217">
    <property type="entry name" value="Fn3_like"/>
    <property type="match status" value="1"/>
</dbReference>
<dbReference type="GO" id="GO:0005975">
    <property type="term" value="P:carbohydrate metabolic process"/>
    <property type="evidence" value="ECO:0007669"/>
    <property type="project" value="InterPro"/>
</dbReference>
<keyword evidence="2 4" id="KW-0378">Hydrolase</keyword>
<evidence type="ECO:0000256" key="1">
    <source>
        <dbReference type="ARBA" id="ARBA00005336"/>
    </source>
</evidence>
<dbReference type="InterPro" id="IPR036881">
    <property type="entry name" value="Glyco_hydro_3_C_sf"/>
</dbReference>
<keyword evidence="3" id="KW-0119">Carbohydrate metabolism</keyword>
<evidence type="ECO:0000313" key="6">
    <source>
        <dbReference type="EMBL" id="SDO69736.1"/>
    </source>
</evidence>
<dbReference type="Pfam" id="PF14310">
    <property type="entry name" value="Fn3-like"/>
    <property type="match status" value="1"/>
</dbReference>
<dbReference type="SUPFAM" id="SSF52279">
    <property type="entry name" value="Beta-D-glucan exohydrolase, C-terminal domain"/>
    <property type="match status" value="1"/>
</dbReference>
<feature type="domain" description="PA14" evidence="5">
    <location>
        <begin position="399"/>
        <end position="548"/>
    </location>
</feature>
<accession>A0A1H0LNZ2</accession>
<dbReference type="PROSITE" id="PS51820">
    <property type="entry name" value="PA14"/>
    <property type="match status" value="1"/>
</dbReference>
<evidence type="ECO:0000259" key="5">
    <source>
        <dbReference type="PROSITE" id="PS51820"/>
    </source>
</evidence>
<dbReference type="InterPro" id="IPR013783">
    <property type="entry name" value="Ig-like_fold"/>
</dbReference>
<proteinExistence type="inferred from homology"/>
<dbReference type="AlphaFoldDB" id="A0A1H0LNZ2"/>
<dbReference type="Gene3D" id="2.60.120.260">
    <property type="entry name" value="Galactose-binding domain-like"/>
    <property type="match status" value="1"/>
</dbReference>
<reference evidence="7" key="1">
    <citation type="submission" date="2016-10" db="EMBL/GenBank/DDBJ databases">
        <authorList>
            <person name="Varghese N."/>
            <person name="Submissions S."/>
        </authorList>
    </citation>
    <scope>NUCLEOTIDE SEQUENCE [LARGE SCALE GENOMIC DNA]</scope>
    <source>
        <strain evidence="7">DSM 45843</strain>
    </source>
</reference>
<dbReference type="InterPro" id="IPR026891">
    <property type="entry name" value="Fn3-like"/>
</dbReference>
<dbReference type="Pfam" id="PF00933">
    <property type="entry name" value="Glyco_hydro_3"/>
    <property type="match status" value="1"/>
</dbReference>
<dbReference type="InterPro" id="IPR002772">
    <property type="entry name" value="Glyco_hydro_3_C"/>
</dbReference>
<organism evidence="6 7">
    <name type="scientific">Klenkia soli</name>
    <dbReference type="NCBI Taxonomy" id="1052260"/>
    <lineage>
        <taxon>Bacteria</taxon>
        <taxon>Bacillati</taxon>
        <taxon>Actinomycetota</taxon>
        <taxon>Actinomycetes</taxon>
        <taxon>Geodermatophilales</taxon>
        <taxon>Geodermatophilaceae</taxon>
        <taxon>Klenkia</taxon>
    </lineage>
</organism>
<keyword evidence="7" id="KW-1185">Reference proteome</keyword>
<dbReference type="PROSITE" id="PS00775">
    <property type="entry name" value="GLYCOSYL_HYDROL_F3"/>
    <property type="match status" value="1"/>
</dbReference>
<dbReference type="InterPro" id="IPR050288">
    <property type="entry name" value="Cellulose_deg_GH3"/>
</dbReference>
<dbReference type="InterPro" id="IPR036962">
    <property type="entry name" value="Glyco_hydro_3_N_sf"/>
</dbReference>
<evidence type="ECO:0000313" key="7">
    <source>
        <dbReference type="Proteomes" id="UP000199088"/>
    </source>
</evidence>
<dbReference type="Pfam" id="PF01915">
    <property type="entry name" value="Glyco_hydro_3_C"/>
    <property type="match status" value="1"/>
</dbReference>
<dbReference type="Gene3D" id="3.40.50.1700">
    <property type="entry name" value="Glycoside hydrolase family 3 C-terminal domain"/>
    <property type="match status" value="1"/>
</dbReference>
<dbReference type="InterPro" id="IPR037524">
    <property type="entry name" value="PA14/GLEYA"/>
</dbReference>
<dbReference type="SUPFAM" id="SSF51445">
    <property type="entry name" value="(Trans)glycosidases"/>
    <property type="match status" value="1"/>
</dbReference>
<dbReference type="EMBL" id="FNIR01000007">
    <property type="protein sequence ID" value="SDO69736.1"/>
    <property type="molecule type" value="Genomic_DNA"/>
</dbReference>
<dbReference type="Gene3D" id="2.60.40.10">
    <property type="entry name" value="Immunoglobulins"/>
    <property type="match status" value="1"/>
</dbReference>
<evidence type="ECO:0000256" key="4">
    <source>
        <dbReference type="RuleBase" id="RU361161"/>
    </source>
</evidence>
<dbReference type="InterPro" id="IPR017853">
    <property type="entry name" value="GH"/>
</dbReference>
<dbReference type="STRING" id="1052260.SAMN05660199_02367"/>
<sequence length="807" mass="84020">MSPDEALQALGPQRRAELTAGASGWSTVAAPEVGLRAMIMGDGPLGLVSHTFDERETALLLPCGTALGATWDPERVRTVARAQASEALRRGYAAVYSPNLNLARTGLSGRTFEMYSEDPELAGVLGAAFVSAMQSQGVASCPKHLVANDTETERQRMSAQVDERSLREVYLRPFELALRDAGAWAVMAAYNRLNGVPCTAHAELIAVVKDEWGWDGLVVSDYFALGDTLGPATAGLDLEMPGPAIHLGARFGAAVADGDVLADRLDDAVLRQLRLASRVGALGDGPSADPTPPGYVPAEQAPELLVEAAAASFVVLRNEGDLLPLSASAGGRLAVVGPNASRPTYQGATFGRVRPAGVVATPLDAVRDRFGGSWDVVHEVGVARTRLEPLGGFATTTPDGEPGVLLEHLPAGGGEAVLGEVRADTAFIWFGAVPGVGPTTAPGVLRLTAVLTPTATGVHRIGAGGSGETVVRVDGEVVATRPAPAPGDVMGQVARAETTDGEVELTAGRPVTVEVEMTSAGARVQALTVGCLAPQPDGVLERAVQAAASADAVVLVVGDVLETSRESRDLPASGLPPEQVELVRRVAAENPRTVVLLNAGRPVHTPWADDVAALVQTWLPGQGFGDAVAAVLAGDAEPSGRMPVTVPVADEDRSTWGVALDEDLALDYTGTEPTGYRGLQRQGRAARFAFGSGLGWTTWVHGDARVEDLPDGGAQVTVTVRNTGQRRGREVVQVYVRAPGEADTRLAGFAGVRVEPGATAEVTVPLGDRAFARWSADEGGWRTPPGRHEVLVGRSSVHLTAELAVHR</sequence>